<evidence type="ECO:0000313" key="2">
    <source>
        <dbReference type="Proteomes" id="UP000499080"/>
    </source>
</evidence>
<dbReference type="EMBL" id="BGPR01002523">
    <property type="protein sequence ID" value="GBM74893.1"/>
    <property type="molecule type" value="Genomic_DNA"/>
</dbReference>
<gene>
    <name evidence="1" type="ORF">AVEN_198934_1</name>
</gene>
<reference evidence="1 2" key="1">
    <citation type="journal article" date="2019" name="Sci. Rep.">
        <title>Orb-weaving spider Araneus ventricosus genome elucidates the spidroin gene catalogue.</title>
        <authorList>
            <person name="Kono N."/>
            <person name="Nakamura H."/>
            <person name="Ohtoshi R."/>
            <person name="Moran D.A.P."/>
            <person name="Shinohara A."/>
            <person name="Yoshida Y."/>
            <person name="Fujiwara M."/>
            <person name="Mori M."/>
            <person name="Tomita M."/>
            <person name="Arakawa K."/>
        </authorList>
    </citation>
    <scope>NUCLEOTIDE SEQUENCE [LARGE SCALE GENOMIC DNA]</scope>
</reference>
<dbReference type="AlphaFoldDB" id="A0A4Y2IB41"/>
<dbReference type="Proteomes" id="UP000499080">
    <property type="component" value="Unassembled WGS sequence"/>
</dbReference>
<name>A0A4Y2IB41_ARAVE</name>
<protein>
    <submittedName>
        <fullName evidence="1">Uncharacterized protein</fullName>
    </submittedName>
</protein>
<comment type="caution">
    <text evidence="1">The sequence shown here is derived from an EMBL/GenBank/DDBJ whole genome shotgun (WGS) entry which is preliminary data.</text>
</comment>
<proteinExistence type="predicted"/>
<organism evidence="1 2">
    <name type="scientific">Araneus ventricosus</name>
    <name type="common">Orbweaver spider</name>
    <name type="synonym">Epeira ventricosa</name>
    <dbReference type="NCBI Taxonomy" id="182803"/>
    <lineage>
        <taxon>Eukaryota</taxon>
        <taxon>Metazoa</taxon>
        <taxon>Ecdysozoa</taxon>
        <taxon>Arthropoda</taxon>
        <taxon>Chelicerata</taxon>
        <taxon>Arachnida</taxon>
        <taxon>Araneae</taxon>
        <taxon>Araneomorphae</taxon>
        <taxon>Entelegynae</taxon>
        <taxon>Araneoidea</taxon>
        <taxon>Araneidae</taxon>
        <taxon>Araneus</taxon>
    </lineage>
</organism>
<sequence length="99" mass="11218">MSPRLEAGRRVGRVCLQVAQARMHDSRLHRGSSLPILRVRWGLSLVRTAGPGETSYILCTLAAPIVGPFVPLWTCVYHNGYEFDCSFTHFFEAEALWRQ</sequence>
<keyword evidence="2" id="KW-1185">Reference proteome</keyword>
<evidence type="ECO:0000313" key="1">
    <source>
        <dbReference type="EMBL" id="GBM74893.1"/>
    </source>
</evidence>
<accession>A0A4Y2IB41</accession>